<evidence type="ECO:0000313" key="1">
    <source>
        <dbReference type="EMBL" id="JAH35646.1"/>
    </source>
</evidence>
<proteinExistence type="predicted"/>
<dbReference type="AlphaFoldDB" id="A0A0E9S2X1"/>
<reference evidence="1" key="1">
    <citation type="submission" date="2014-11" db="EMBL/GenBank/DDBJ databases">
        <authorList>
            <person name="Amaro Gonzalez C."/>
        </authorList>
    </citation>
    <scope>NUCLEOTIDE SEQUENCE</scope>
</reference>
<protein>
    <submittedName>
        <fullName evidence="1">Uncharacterized protein</fullName>
    </submittedName>
</protein>
<sequence>MHICVLGIYLKNQNLQKDKAMCVLQTVSHTPTHRQTPDFIHS</sequence>
<name>A0A0E9S2X1_ANGAN</name>
<dbReference type="EMBL" id="GBXM01072931">
    <property type="protein sequence ID" value="JAH35646.1"/>
    <property type="molecule type" value="Transcribed_RNA"/>
</dbReference>
<organism evidence="1">
    <name type="scientific">Anguilla anguilla</name>
    <name type="common">European freshwater eel</name>
    <name type="synonym">Muraena anguilla</name>
    <dbReference type="NCBI Taxonomy" id="7936"/>
    <lineage>
        <taxon>Eukaryota</taxon>
        <taxon>Metazoa</taxon>
        <taxon>Chordata</taxon>
        <taxon>Craniata</taxon>
        <taxon>Vertebrata</taxon>
        <taxon>Euteleostomi</taxon>
        <taxon>Actinopterygii</taxon>
        <taxon>Neopterygii</taxon>
        <taxon>Teleostei</taxon>
        <taxon>Anguilliformes</taxon>
        <taxon>Anguillidae</taxon>
        <taxon>Anguilla</taxon>
    </lineage>
</organism>
<accession>A0A0E9S2X1</accession>
<reference evidence="1" key="2">
    <citation type="journal article" date="2015" name="Fish Shellfish Immunol.">
        <title>Early steps in the European eel (Anguilla anguilla)-Vibrio vulnificus interaction in the gills: Role of the RtxA13 toxin.</title>
        <authorList>
            <person name="Callol A."/>
            <person name="Pajuelo D."/>
            <person name="Ebbesson L."/>
            <person name="Teles M."/>
            <person name="MacKenzie S."/>
            <person name="Amaro C."/>
        </authorList>
    </citation>
    <scope>NUCLEOTIDE SEQUENCE</scope>
</reference>